<sequence length="347" mass="38788">MKKQTREKFNQLKLDAAQTNGVMDVTEKFTVTPAVEQRLVDQMGESSDFLKSINIIGVTEQKGQKLGLGVGSPIGSRTNTDTKERETAYVGSLVPDPYEAMQTNFDTHLSYRMMDAWAAFADFNKRYRKHVMKRMALDRILIGWNGTSAAAETDRATSPLLQDVNIGWLEKVRRNAPARMMGYDSTGQETTDTYNVGEGGQYPTLDALVFDMMSNLLDPWNTGSDDLVLILGRELWVKHGLELYAENRPATERNALQVWFARQAVAGLPTITVPFFPERGAVVTSYDNLSIYFQSGAVRRAIIDNPKRDRVEEYLSSNDAYVVEDYGKFGGIRAGAVKLKNAAGNWV</sequence>
<dbReference type="Proteomes" id="UP000192491">
    <property type="component" value="Unassembled WGS sequence"/>
</dbReference>
<protein>
    <submittedName>
        <fullName evidence="1">Phage major capsid protein, P2 family</fullName>
    </submittedName>
</protein>
<organism evidence="1 2">
    <name type="scientific">Thiothrix lacustris</name>
    <dbReference type="NCBI Taxonomy" id="525917"/>
    <lineage>
        <taxon>Bacteria</taxon>
        <taxon>Pseudomonadati</taxon>
        <taxon>Pseudomonadota</taxon>
        <taxon>Gammaproteobacteria</taxon>
        <taxon>Thiotrichales</taxon>
        <taxon>Thiotrichaceae</taxon>
        <taxon>Thiothrix</taxon>
    </lineage>
</organism>
<gene>
    <name evidence="1" type="ORF">BWK73_28000</name>
</gene>
<comment type="caution">
    <text evidence="1">The sequence shown here is derived from an EMBL/GenBank/DDBJ whole genome shotgun (WGS) entry which is preliminary data.</text>
</comment>
<evidence type="ECO:0000313" key="1">
    <source>
        <dbReference type="EMBL" id="OQX07488.1"/>
    </source>
</evidence>
<name>A0A1Y1QKB6_9GAMM</name>
<accession>A0A1Y1QKB6</accession>
<dbReference type="NCBIfam" id="TIGR01551">
    <property type="entry name" value="major_capsid_P2"/>
    <property type="match status" value="1"/>
</dbReference>
<dbReference type="EMBL" id="MTEJ01000208">
    <property type="protein sequence ID" value="OQX07488.1"/>
    <property type="molecule type" value="Genomic_DNA"/>
</dbReference>
<reference evidence="1 2" key="1">
    <citation type="submission" date="2017-01" db="EMBL/GenBank/DDBJ databases">
        <title>Novel large sulfur bacteria in the metagenomes of groundwater-fed chemosynthetic microbial mats in the Lake Huron basin.</title>
        <authorList>
            <person name="Sharrar A.M."/>
            <person name="Flood B.E."/>
            <person name="Bailey J.V."/>
            <person name="Jones D.S."/>
            <person name="Biddanda B."/>
            <person name="Ruberg S.A."/>
            <person name="Marcus D.N."/>
            <person name="Dick G.J."/>
        </authorList>
    </citation>
    <scope>NUCLEOTIDE SEQUENCE [LARGE SCALE GENOMIC DNA]</scope>
    <source>
        <strain evidence="1">A8</strain>
    </source>
</reference>
<dbReference type="AlphaFoldDB" id="A0A1Y1QKB6"/>
<dbReference type="Pfam" id="PF05125">
    <property type="entry name" value="Phage_cap_P2"/>
    <property type="match status" value="1"/>
</dbReference>
<dbReference type="InterPro" id="IPR006441">
    <property type="entry name" value="Phage_P2_GpN"/>
</dbReference>
<proteinExistence type="predicted"/>
<evidence type="ECO:0000313" key="2">
    <source>
        <dbReference type="Proteomes" id="UP000192491"/>
    </source>
</evidence>